<proteinExistence type="predicted"/>
<feature type="domain" description="4Fe-4S ferredoxin-type" evidence="7">
    <location>
        <begin position="48"/>
        <end position="78"/>
    </location>
</feature>
<dbReference type="InterPro" id="IPR004017">
    <property type="entry name" value="Cys_rich_dom"/>
</dbReference>
<dbReference type="InterPro" id="IPR017900">
    <property type="entry name" value="4Fe4S_Fe_S_CS"/>
</dbReference>
<evidence type="ECO:0000256" key="6">
    <source>
        <dbReference type="ARBA" id="ARBA00023014"/>
    </source>
</evidence>
<organism evidence="8 9">
    <name type="scientific">Archaeoglobus sulfaticallidus PM70-1</name>
    <dbReference type="NCBI Taxonomy" id="387631"/>
    <lineage>
        <taxon>Archaea</taxon>
        <taxon>Methanobacteriati</taxon>
        <taxon>Methanobacteriota</taxon>
        <taxon>Archaeoglobi</taxon>
        <taxon>Archaeoglobales</taxon>
        <taxon>Archaeoglobaceae</taxon>
        <taxon>Archaeoglobus</taxon>
    </lineage>
</organism>
<keyword evidence="5" id="KW-0408">Iron</keyword>
<keyword evidence="4" id="KW-0249">Electron transport</keyword>
<dbReference type="InterPro" id="IPR009051">
    <property type="entry name" value="Helical_ferredxn"/>
</dbReference>
<dbReference type="Gene3D" id="1.10.1060.10">
    <property type="entry name" value="Alpha-helical ferredoxin"/>
    <property type="match status" value="1"/>
</dbReference>
<keyword evidence="1" id="KW-0813">Transport</keyword>
<evidence type="ECO:0000256" key="3">
    <source>
        <dbReference type="ARBA" id="ARBA00022723"/>
    </source>
</evidence>
<evidence type="ECO:0000313" key="9">
    <source>
        <dbReference type="Proteomes" id="UP000013307"/>
    </source>
</evidence>
<dbReference type="GO" id="GO:0016491">
    <property type="term" value="F:oxidoreductase activity"/>
    <property type="evidence" value="ECO:0007669"/>
    <property type="project" value="UniProtKB-ARBA"/>
</dbReference>
<dbReference type="InterPro" id="IPR017896">
    <property type="entry name" value="4Fe4S_Fe-S-bd"/>
</dbReference>
<dbReference type="Pfam" id="PF13183">
    <property type="entry name" value="Fer4_8"/>
    <property type="match status" value="1"/>
</dbReference>
<dbReference type="AlphaFoldDB" id="N0BP24"/>
<dbReference type="STRING" id="387631.Asulf_02139"/>
<dbReference type="RefSeq" id="WP_015591691.1">
    <property type="nucleotide sequence ID" value="NC_021169.1"/>
</dbReference>
<dbReference type="PANTHER" id="PTHR43551">
    <property type="entry name" value="FUMARATE REDUCTASE IRON-SULFUR SUBUNIT"/>
    <property type="match status" value="1"/>
</dbReference>
<dbReference type="SUPFAM" id="SSF46548">
    <property type="entry name" value="alpha-helical ferredoxin"/>
    <property type="match status" value="1"/>
</dbReference>
<evidence type="ECO:0000256" key="5">
    <source>
        <dbReference type="ARBA" id="ARBA00023004"/>
    </source>
</evidence>
<dbReference type="GeneID" id="15393772"/>
<name>N0BP24_9EURY</name>
<evidence type="ECO:0000256" key="4">
    <source>
        <dbReference type="ARBA" id="ARBA00022982"/>
    </source>
</evidence>
<reference evidence="8 9" key="1">
    <citation type="journal article" date="2013" name="Genome Announc.">
        <title>Complete Genome Sequence of the Thermophilic and Facultatively Chemolithoautotrophic Sulfate Reducer Archaeoglobus sulfaticallidus Strain PM70-1T.</title>
        <authorList>
            <person name="Stokke R."/>
            <person name="Hocking W.P."/>
            <person name="Steinsbu B.O."/>
            <person name="Steen I.H."/>
        </authorList>
    </citation>
    <scope>NUCLEOTIDE SEQUENCE [LARGE SCALE GENOMIC DNA]</scope>
    <source>
        <strain evidence="8">PM70-1</strain>
    </source>
</reference>
<accession>N0BP24</accession>
<dbReference type="GO" id="GO:0046872">
    <property type="term" value="F:metal ion binding"/>
    <property type="evidence" value="ECO:0007669"/>
    <property type="project" value="UniProtKB-KW"/>
</dbReference>
<keyword evidence="3" id="KW-0479">Metal-binding</keyword>
<dbReference type="Pfam" id="PF02754">
    <property type="entry name" value="CCG"/>
    <property type="match status" value="1"/>
</dbReference>
<evidence type="ECO:0000256" key="2">
    <source>
        <dbReference type="ARBA" id="ARBA00022485"/>
    </source>
</evidence>
<evidence type="ECO:0000259" key="7">
    <source>
        <dbReference type="PROSITE" id="PS51379"/>
    </source>
</evidence>
<keyword evidence="2" id="KW-0004">4Fe-4S</keyword>
<protein>
    <submittedName>
        <fullName evidence="8">Fe-S oxidoreductase</fullName>
    </submittedName>
</protein>
<dbReference type="KEGG" id="ast:Asulf_02139"/>
<dbReference type="HOGENOM" id="CLU_023081_6_0_2"/>
<sequence>MAEEKMRRVFDEFRALSDEILKPDEPKKEKFIQAFKKMLDKEENWTFWLPLLTSLDLCVKCNTCAEACPFYTASGKKPIYHPVYRSDMLRRIYKKYFTLSGKIFGGLVGARDVTEEDINALAESAYRCSVCRRCAYVCPIGVDNGLITREVRKMLYEIGIAPDEIYLKGTLYQKEFGNATKTPAEAFLNTLDFIKEDLEDEKGIEVEIPVDKVGADYLIINNAGDYFAFLDTIIGQVEVLNAAGIDWTYNTPFKNGTNDVVNYGLFFSDKELVDIGKLHLEVVKKLKPKTVVVGECGHAYEAMKFLYKDIFPEWKNVRVISIIELFDELIRTGKIKVDPEKNPQPVTYHDPCKLGRLGGLYEEPRRILKAVCKDFREMQPNREMSVCCGGGGGFAIMHKDDFMTFRMETYGKIKANQIKETGAEVLALACSNCKGQFREIINWHKLDVEWKGIAELVANALVYE</sequence>
<gene>
    <name evidence="8" type="ORF">Asulf_02139</name>
</gene>
<dbReference type="PROSITE" id="PS51379">
    <property type="entry name" value="4FE4S_FER_2"/>
    <property type="match status" value="1"/>
</dbReference>
<evidence type="ECO:0000313" key="8">
    <source>
        <dbReference type="EMBL" id="AGK62095.1"/>
    </source>
</evidence>
<dbReference type="GO" id="GO:0051539">
    <property type="term" value="F:4 iron, 4 sulfur cluster binding"/>
    <property type="evidence" value="ECO:0007669"/>
    <property type="project" value="UniProtKB-KW"/>
</dbReference>
<dbReference type="Proteomes" id="UP000013307">
    <property type="component" value="Chromosome"/>
</dbReference>
<dbReference type="EMBL" id="CP005290">
    <property type="protein sequence ID" value="AGK62095.1"/>
    <property type="molecule type" value="Genomic_DNA"/>
</dbReference>
<dbReference type="PROSITE" id="PS00198">
    <property type="entry name" value="4FE4S_FER_1"/>
    <property type="match status" value="2"/>
</dbReference>
<keyword evidence="9" id="KW-1185">Reference proteome</keyword>
<dbReference type="eggNOG" id="arCOG00333">
    <property type="taxonomic scope" value="Archaea"/>
</dbReference>
<dbReference type="PANTHER" id="PTHR43551:SF1">
    <property type="entry name" value="HETERODISULFIDE REDUCTASE"/>
    <property type="match status" value="1"/>
</dbReference>
<evidence type="ECO:0000256" key="1">
    <source>
        <dbReference type="ARBA" id="ARBA00022448"/>
    </source>
</evidence>
<keyword evidence="6" id="KW-0411">Iron-sulfur</keyword>